<dbReference type="AlphaFoldDB" id="A0A017HEC8"/>
<dbReference type="Proteomes" id="UP000025047">
    <property type="component" value="Unassembled WGS sequence"/>
</dbReference>
<dbReference type="GO" id="GO:0005737">
    <property type="term" value="C:cytoplasm"/>
    <property type="evidence" value="ECO:0007669"/>
    <property type="project" value="TreeGrafter"/>
</dbReference>
<reference evidence="3 4" key="1">
    <citation type="submission" date="2013-03" db="EMBL/GenBank/DDBJ databases">
        <authorList>
            <person name="Fiebig A."/>
            <person name="Goeker M."/>
            <person name="Klenk H.-P.P."/>
        </authorList>
    </citation>
    <scope>NUCLEOTIDE SEQUENCE [LARGE SCALE GENOMIC DNA]</scope>
    <source>
        <strain evidence="3 4">DSM 17492</strain>
    </source>
</reference>
<keyword evidence="1" id="KW-0560">Oxidoreductase</keyword>
<evidence type="ECO:0000313" key="3">
    <source>
        <dbReference type="EMBL" id="EYD72716.1"/>
    </source>
</evidence>
<dbReference type="SUPFAM" id="SSF51905">
    <property type="entry name" value="FAD/NAD(P)-binding domain"/>
    <property type="match status" value="1"/>
</dbReference>
<evidence type="ECO:0000259" key="2">
    <source>
        <dbReference type="Pfam" id="PF01266"/>
    </source>
</evidence>
<gene>
    <name evidence="3" type="ORF">Lokhon_01519</name>
</gene>
<dbReference type="GO" id="GO:0016491">
    <property type="term" value="F:oxidoreductase activity"/>
    <property type="evidence" value="ECO:0007669"/>
    <property type="project" value="UniProtKB-KW"/>
</dbReference>
<dbReference type="InterPro" id="IPR036188">
    <property type="entry name" value="FAD/NAD-bd_sf"/>
</dbReference>
<dbReference type="InterPro" id="IPR006076">
    <property type="entry name" value="FAD-dep_OxRdtase"/>
</dbReference>
<dbReference type="Gene3D" id="3.30.9.10">
    <property type="entry name" value="D-Amino Acid Oxidase, subunit A, domain 2"/>
    <property type="match status" value="1"/>
</dbReference>
<feature type="domain" description="FAD dependent oxidoreductase" evidence="2">
    <location>
        <begin position="38"/>
        <end position="388"/>
    </location>
</feature>
<evidence type="ECO:0000256" key="1">
    <source>
        <dbReference type="ARBA" id="ARBA00023002"/>
    </source>
</evidence>
<dbReference type="PANTHER" id="PTHR13847:SF281">
    <property type="entry name" value="FAD DEPENDENT OXIDOREDUCTASE DOMAIN-CONTAINING PROTEIN"/>
    <property type="match status" value="1"/>
</dbReference>
<organism evidence="3 4">
    <name type="scientific">Limimaricola hongkongensis DSM 17492</name>
    <dbReference type="NCBI Taxonomy" id="1122180"/>
    <lineage>
        <taxon>Bacteria</taxon>
        <taxon>Pseudomonadati</taxon>
        <taxon>Pseudomonadota</taxon>
        <taxon>Alphaproteobacteria</taxon>
        <taxon>Rhodobacterales</taxon>
        <taxon>Paracoccaceae</taxon>
        <taxon>Limimaricola</taxon>
    </lineage>
</organism>
<protein>
    <submittedName>
        <fullName evidence="3">Oxidoreductase</fullName>
    </submittedName>
</protein>
<dbReference type="RefSeq" id="WP_017928998.1">
    <property type="nucleotide sequence ID" value="NZ_KB822999.1"/>
</dbReference>
<comment type="caution">
    <text evidence="3">The sequence shown here is derived from an EMBL/GenBank/DDBJ whole genome shotgun (WGS) entry which is preliminary data.</text>
</comment>
<dbReference type="PATRIC" id="fig|1122180.6.peg.1498"/>
<evidence type="ECO:0000313" key="4">
    <source>
        <dbReference type="Proteomes" id="UP000025047"/>
    </source>
</evidence>
<dbReference type="PANTHER" id="PTHR13847">
    <property type="entry name" value="SARCOSINE DEHYDROGENASE-RELATED"/>
    <property type="match status" value="1"/>
</dbReference>
<dbReference type="eggNOG" id="COG0665">
    <property type="taxonomic scope" value="Bacteria"/>
</dbReference>
<keyword evidence="4" id="KW-1185">Reference proteome</keyword>
<name>A0A017HEC8_9RHOB</name>
<dbReference type="EMBL" id="APGJ01000004">
    <property type="protein sequence ID" value="EYD72716.1"/>
    <property type="molecule type" value="Genomic_DNA"/>
</dbReference>
<dbReference type="HOGENOM" id="CLU_007884_3_0_5"/>
<dbReference type="OrthoDB" id="9806601at2"/>
<dbReference type="STRING" id="1122180.Lokhon_01519"/>
<dbReference type="Gene3D" id="3.50.50.60">
    <property type="entry name" value="FAD/NAD(P)-binding domain"/>
    <property type="match status" value="1"/>
</dbReference>
<proteinExistence type="predicted"/>
<sequence>MNPLYRNDRPGQMPRSWYAATAEPVADRAPLSDDRRCDLAIVGAGFTGLWAALTAARAGLDVVVLDAHRAGFGASGRNGGQVGSGFNKGQLWLEQRLGESPARQLWDIAEAAKRQLREFCETHAPEARYLPGVVHGAYSEKEAAGDRAEAEHLSRAYGYDAIRPLDRGAIREIVRTDAYHGGLIDEGAGHLHPLRYARALAREAEVAGATIHELTEVTKVERGTPAVLHTPKARVTADHVILAGNGYLPGIMPEVASRVMPINSFIAATEPLGDRWREVLSRDIAVADSRFVVNYYRMTEDRRFLFGGRESYSIGFPTDITTKLRARMESLFPQLADVRIDNVWGGTLGITMSRLPSLQRIGPNILSGAGFSGHGVALSGMAGRVMAEAVAGQAGRFDTFSRLPVPEFPGGARYRAPLLTLAMTWFSLRDRLGI</sequence>
<dbReference type="Pfam" id="PF01266">
    <property type="entry name" value="DAO"/>
    <property type="match status" value="1"/>
</dbReference>
<accession>A0A017HEC8</accession>